<protein>
    <submittedName>
        <fullName evidence="9 10">Uncharacterized protein LOC116297826</fullName>
    </submittedName>
</protein>
<dbReference type="GO" id="GO:0005737">
    <property type="term" value="C:cytoplasm"/>
    <property type="evidence" value="ECO:0007669"/>
    <property type="project" value="TreeGrafter"/>
</dbReference>
<feature type="region of interest" description="Disordered" evidence="5">
    <location>
        <begin position="311"/>
        <end position="349"/>
    </location>
</feature>
<dbReference type="Gene3D" id="2.30.30.380">
    <property type="entry name" value="Zn-finger domain of Sec23/24"/>
    <property type="match status" value="1"/>
</dbReference>
<feature type="region of interest" description="Disordered" evidence="5">
    <location>
        <begin position="622"/>
        <end position="645"/>
    </location>
</feature>
<feature type="domain" description="RanBP2-type" evidence="7">
    <location>
        <begin position="879"/>
        <end position="908"/>
    </location>
</feature>
<dbReference type="SMART" id="SM00547">
    <property type="entry name" value="ZnF_RBZ"/>
    <property type="match status" value="2"/>
</dbReference>
<gene>
    <name evidence="9 10" type="primary">LOC116297826</name>
</gene>
<feature type="compositionally biased region" description="Polar residues" evidence="5">
    <location>
        <begin position="564"/>
        <end position="578"/>
    </location>
</feature>
<dbReference type="RefSeq" id="XP_031561992.1">
    <property type="nucleotide sequence ID" value="XM_031706132.1"/>
</dbReference>
<dbReference type="Pfam" id="PF21388">
    <property type="entry name" value="SPATA2_PUB-like"/>
    <property type="match status" value="1"/>
</dbReference>
<feature type="compositionally biased region" description="Low complexity" evidence="5">
    <location>
        <begin position="622"/>
        <end position="633"/>
    </location>
</feature>
<evidence type="ECO:0000256" key="2">
    <source>
        <dbReference type="ARBA" id="ARBA00022771"/>
    </source>
</evidence>
<evidence type="ECO:0000259" key="6">
    <source>
        <dbReference type="PROSITE" id="PS50119"/>
    </source>
</evidence>
<keyword evidence="8" id="KW-1185">Reference proteome</keyword>
<dbReference type="Gene3D" id="1.20.58.2190">
    <property type="match status" value="1"/>
</dbReference>
<evidence type="ECO:0000256" key="4">
    <source>
        <dbReference type="PROSITE-ProRule" id="PRU00322"/>
    </source>
</evidence>
<proteinExistence type="predicted"/>
<feature type="compositionally biased region" description="Basic and acidic residues" evidence="5">
    <location>
        <begin position="220"/>
        <end position="243"/>
    </location>
</feature>
<dbReference type="PROSITE" id="PS50199">
    <property type="entry name" value="ZF_RANBP2_2"/>
    <property type="match status" value="1"/>
</dbReference>
<organism evidence="8 10">
    <name type="scientific">Actinia tenebrosa</name>
    <name type="common">Australian red waratah sea anemone</name>
    <dbReference type="NCBI Taxonomy" id="6105"/>
    <lineage>
        <taxon>Eukaryota</taxon>
        <taxon>Metazoa</taxon>
        <taxon>Cnidaria</taxon>
        <taxon>Anthozoa</taxon>
        <taxon>Hexacorallia</taxon>
        <taxon>Actiniaria</taxon>
        <taxon>Actiniidae</taxon>
        <taxon>Actinia</taxon>
    </lineage>
</organism>
<dbReference type="InterPro" id="IPR048839">
    <property type="entry name" value="SPATA2_PUB-like"/>
</dbReference>
<accession>A0A6P8I9Y0</accession>
<keyword evidence="2 4" id="KW-0863">Zinc-finger</keyword>
<dbReference type="InterPro" id="IPR036443">
    <property type="entry name" value="Znf_RanBP2_sf"/>
</dbReference>
<dbReference type="InterPro" id="IPR001876">
    <property type="entry name" value="Znf_RanBP2"/>
</dbReference>
<feature type="region of interest" description="Disordered" evidence="5">
    <location>
        <begin position="535"/>
        <end position="578"/>
    </location>
</feature>
<evidence type="ECO:0000256" key="5">
    <source>
        <dbReference type="SAM" id="MobiDB-lite"/>
    </source>
</evidence>
<feature type="region of interest" description="Disordered" evidence="5">
    <location>
        <begin position="218"/>
        <end position="288"/>
    </location>
</feature>
<dbReference type="Proteomes" id="UP000515163">
    <property type="component" value="Unplaced"/>
</dbReference>
<keyword evidence="1" id="KW-0479">Metal-binding</keyword>
<feature type="region of interest" description="Disordered" evidence="5">
    <location>
        <begin position="470"/>
        <end position="500"/>
    </location>
</feature>
<evidence type="ECO:0000313" key="10">
    <source>
        <dbReference type="RefSeq" id="XP_031561992.1"/>
    </source>
</evidence>
<feature type="compositionally biased region" description="Polar residues" evidence="5">
    <location>
        <begin position="634"/>
        <end position="643"/>
    </location>
</feature>
<feature type="compositionally biased region" description="Polar residues" evidence="5">
    <location>
        <begin position="322"/>
        <end position="340"/>
    </location>
</feature>
<feature type="region of interest" description="Disordered" evidence="5">
    <location>
        <begin position="863"/>
        <end position="883"/>
    </location>
</feature>
<dbReference type="GeneID" id="116297826"/>
<reference evidence="9 10" key="1">
    <citation type="submission" date="2025-04" db="UniProtKB">
        <authorList>
            <consortium name="RefSeq"/>
        </authorList>
    </citation>
    <scope>IDENTIFICATION</scope>
    <source>
        <tissue evidence="9 10">Tentacle</tissue>
    </source>
</reference>
<evidence type="ECO:0000259" key="7">
    <source>
        <dbReference type="PROSITE" id="PS50199"/>
    </source>
</evidence>
<dbReference type="PANTHER" id="PTHR15326:SF2">
    <property type="entry name" value="PROTEIN TAMOZHENNIC"/>
    <property type="match status" value="1"/>
</dbReference>
<feature type="compositionally biased region" description="Polar residues" evidence="5">
    <location>
        <begin position="251"/>
        <end position="262"/>
    </location>
</feature>
<keyword evidence="3" id="KW-0862">Zinc</keyword>
<evidence type="ECO:0000313" key="9">
    <source>
        <dbReference type="RefSeq" id="XP_031561991.1"/>
    </source>
</evidence>
<feature type="compositionally biased region" description="Low complexity" evidence="5">
    <location>
        <begin position="484"/>
        <end position="496"/>
    </location>
</feature>
<dbReference type="PROSITE" id="PS50119">
    <property type="entry name" value="ZF_BBOX"/>
    <property type="match status" value="1"/>
</dbReference>
<evidence type="ECO:0000256" key="1">
    <source>
        <dbReference type="ARBA" id="ARBA00022723"/>
    </source>
</evidence>
<sequence length="951" mass="106626">MSRTEHLLTCYKISIIEVNPDDPDDDIKTLSLKAREFLASKKYFDKPKVLQFYTFTKEFIENSIGRNFESKALLFKDLQNVFYKLEEYGIRLLKRPWRKEFYTIKLFTTFFKHDIESKLPNAVKILQLYGYGEVSQNMIKMAMDSLDSRSNRIIYVCFDLFLSRIELEVMSEICTTIEMYTSDFTLSDVFEARRKTKGDVNEAVEYFLRENPGINKVKRIKTDDTESGRKSGERFEKSNKLPSEDEETSRTDSNNGRITSQGRTKRDTKYPPLPGNYSNLPSTSDDPRFAAVTSGAKVRHISSSVPVDNFSDAELYGHDDASSSSQDNENNIPMDTQEPQARSGATYEPSNYVDMSGANTDYYQIMDQCSTENGLSSCTALPPPPMTHTYSSSDQGIPPPPYDQAIKIPGNDWVMIEDKDSDGLSNNISAMNIGENGLVSRTSNEVVGVRASAYDTGDIGRLKAASSDRIPYRTGPHYQTEPQGTSTKTKSVGTSGLREHSREVKGMGDLYSERPLSNGSHRDYRSLSTSFKKGFDGTPPVKSALNPFETPGDSTKAKTDVQRRSTLSGSYDRMSTSKATEEYLKDRLTRSGPEQLGFKRTSDPNVPTATLTYVTSSYPKRSSTTAVSYSSPSKTQSTMTTRSQVRDVAANKSDVMSEPIQGTSRTTQNMAERYSKENCFVCNSKATHYCKMCKKKSCKTCSTVITRLHCDSYKEHQLVEASPTINNEKADLGTKDMCSFCGVSAASHDCIYCNKKSCGNCHTIYTKDPCVLGREFHYFMDQQQPKSTSEKQETTLQKQTTLSLKHQKLNLVPFVTGENYCDFCALAANLICKICLKTICDKCKHVYTQDLCPPTKRDHQFENINEQSPSTNKPTDKDSSSSWTCERCTFLNSSRNRICAVCATSRGVNQVDLPKSGSRKCHSCTYANEEGATICKMCHCTVGLDNPESYI</sequence>
<feature type="compositionally biased region" description="Polar residues" evidence="5">
    <location>
        <begin position="863"/>
        <end position="873"/>
    </location>
</feature>
<dbReference type="RefSeq" id="XP_031561991.1">
    <property type="nucleotide sequence ID" value="XM_031706131.1"/>
</dbReference>
<name>A0A6P8I9Y0_ACTTE</name>
<feature type="domain" description="B box-type" evidence="6">
    <location>
        <begin position="674"/>
        <end position="721"/>
    </location>
</feature>
<dbReference type="SUPFAM" id="SSF90209">
    <property type="entry name" value="Ran binding protein zinc finger-like"/>
    <property type="match status" value="1"/>
</dbReference>
<dbReference type="PROSITE" id="PS01358">
    <property type="entry name" value="ZF_RANBP2_1"/>
    <property type="match status" value="1"/>
</dbReference>
<dbReference type="GO" id="GO:0008270">
    <property type="term" value="F:zinc ion binding"/>
    <property type="evidence" value="ECO:0007669"/>
    <property type="project" value="UniProtKB-KW"/>
</dbReference>
<evidence type="ECO:0000256" key="3">
    <source>
        <dbReference type="ARBA" id="ARBA00022833"/>
    </source>
</evidence>
<dbReference type="InterPro" id="IPR000315">
    <property type="entry name" value="Znf_B-box"/>
</dbReference>
<dbReference type="OrthoDB" id="5988555at2759"/>
<dbReference type="KEGG" id="aten:116297826"/>
<dbReference type="PANTHER" id="PTHR15326">
    <property type="entry name" value="SPERMATOGENESIS-ASSOCIATED PROTEIN 2/TAMOZHENNIC"/>
    <property type="match status" value="1"/>
</dbReference>
<evidence type="ECO:0000313" key="8">
    <source>
        <dbReference type="Proteomes" id="UP000515163"/>
    </source>
</evidence>
<dbReference type="AlphaFoldDB" id="A0A6P8I9Y0"/>